<comment type="similarity">
    <text evidence="5">Belongs to the salp15 family.</text>
</comment>
<organism evidence="7">
    <name type="scientific">Ixodes ricinus</name>
    <name type="common">Common tick</name>
    <name type="synonym">Acarus ricinus</name>
    <dbReference type="NCBI Taxonomy" id="34613"/>
    <lineage>
        <taxon>Eukaryota</taxon>
        <taxon>Metazoa</taxon>
        <taxon>Ecdysozoa</taxon>
        <taxon>Arthropoda</taxon>
        <taxon>Chelicerata</taxon>
        <taxon>Arachnida</taxon>
        <taxon>Acari</taxon>
        <taxon>Parasitiformes</taxon>
        <taxon>Ixodida</taxon>
        <taxon>Ixodoidea</taxon>
        <taxon>Ixodidae</taxon>
        <taxon>Ixodinae</taxon>
        <taxon>Ixodes</taxon>
    </lineage>
</organism>
<feature type="signal peptide" evidence="6">
    <location>
        <begin position="1"/>
        <end position="16"/>
    </location>
</feature>
<comment type="subcellular location">
    <subcellularLocation>
        <location evidence="1">Secreted</location>
    </subcellularLocation>
</comment>
<dbReference type="Pfam" id="PF12115">
    <property type="entry name" value="Salp15"/>
    <property type="match status" value="1"/>
</dbReference>
<proteinExistence type="evidence at transcript level"/>
<evidence type="ECO:0000256" key="3">
    <source>
        <dbReference type="ARBA" id="ARBA00022729"/>
    </source>
</evidence>
<reference evidence="7" key="1">
    <citation type="submission" date="2012-12" db="EMBL/GenBank/DDBJ databases">
        <title>Identification and characterization of a phenylalanine ammonia-lyase gene family in Isatis indigotica Fort.</title>
        <authorList>
            <person name="Liu Q."/>
            <person name="Chen J."/>
            <person name="Zhou X."/>
            <person name="Di P."/>
            <person name="Xiao Y."/>
            <person name="Xuan H."/>
            <person name="Zhang L."/>
            <person name="Chen W."/>
        </authorList>
    </citation>
    <scope>NUCLEOTIDE SEQUENCE</scope>
    <source>
        <tissue evidence="7">Salivary gland</tissue>
    </source>
</reference>
<keyword evidence="4" id="KW-0325">Glycoprotein</keyword>
<evidence type="ECO:0000313" key="7">
    <source>
        <dbReference type="EMBL" id="JAA72253.1"/>
    </source>
</evidence>
<dbReference type="GO" id="GO:0005576">
    <property type="term" value="C:extracellular region"/>
    <property type="evidence" value="ECO:0007669"/>
    <property type="project" value="UniProtKB-SubCell"/>
</dbReference>
<protein>
    <submittedName>
        <fullName evidence="7">Putative ixodes 8-cys protein</fullName>
    </submittedName>
</protein>
<evidence type="ECO:0000256" key="4">
    <source>
        <dbReference type="ARBA" id="ARBA00023180"/>
    </source>
</evidence>
<dbReference type="AlphaFoldDB" id="A0A0K8RMY9"/>
<dbReference type="InterPro" id="IPR021971">
    <property type="entry name" value="Salp15"/>
</dbReference>
<dbReference type="EMBL" id="GADI01001555">
    <property type="protein sequence ID" value="JAA72253.1"/>
    <property type="molecule type" value="mRNA"/>
</dbReference>
<name>A0A0K8RMY9_IXORI</name>
<accession>A0A0K8RMY9</accession>
<evidence type="ECO:0000256" key="6">
    <source>
        <dbReference type="SAM" id="SignalP"/>
    </source>
</evidence>
<sequence>MKVVCIVLLFVIAAEATSMEQSPVVDASNGKNKTIKFNFPRYVPNHYAFASSLLSICEKYKPETQKRSDDSRTTYTPRINDLHVNFKNCTFLCKSKFGNVTLELPPNTPCGPNNQTCADKSKCVGYIPGC</sequence>
<feature type="chain" id="PRO_5005518755" evidence="6">
    <location>
        <begin position="17"/>
        <end position="130"/>
    </location>
</feature>
<keyword evidence="2" id="KW-0964">Secreted</keyword>
<evidence type="ECO:0000256" key="1">
    <source>
        <dbReference type="ARBA" id="ARBA00004613"/>
    </source>
</evidence>
<keyword evidence="3 6" id="KW-0732">Signal</keyword>
<evidence type="ECO:0000256" key="2">
    <source>
        <dbReference type="ARBA" id="ARBA00022525"/>
    </source>
</evidence>
<evidence type="ECO:0000256" key="5">
    <source>
        <dbReference type="ARBA" id="ARBA00034321"/>
    </source>
</evidence>